<evidence type="ECO:0000313" key="5">
    <source>
        <dbReference type="Proteomes" id="UP001626550"/>
    </source>
</evidence>
<evidence type="ECO:0000256" key="2">
    <source>
        <dbReference type="ARBA" id="ARBA00022737"/>
    </source>
</evidence>
<protein>
    <submittedName>
        <fullName evidence="4">Phospholipase</fullName>
    </submittedName>
</protein>
<keyword evidence="2" id="KW-0677">Repeat</keyword>
<keyword evidence="3" id="KW-0443">Lipid metabolism</keyword>
<dbReference type="Gene3D" id="3.30.870.10">
    <property type="entry name" value="Endonuclease Chain A"/>
    <property type="match status" value="1"/>
</dbReference>
<evidence type="ECO:0000256" key="3">
    <source>
        <dbReference type="ARBA" id="ARBA00023098"/>
    </source>
</evidence>
<evidence type="ECO:0000313" key="4">
    <source>
        <dbReference type="EMBL" id="KAL3310709.1"/>
    </source>
</evidence>
<comment type="caution">
    <text evidence="4">The sequence shown here is derived from an EMBL/GenBank/DDBJ whole genome shotgun (WGS) entry which is preliminary data.</text>
</comment>
<name>A0ABD2PTC2_9PLAT</name>
<gene>
    <name evidence="4" type="primary">PLD2_1</name>
    <name evidence="4" type="ORF">Ciccas_010720</name>
</gene>
<dbReference type="PANTHER" id="PTHR18896:SF76">
    <property type="entry name" value="PHOSPHOLIPASE"/>
    <property type="match status" value="1"/>
</dbReference>
<comment type="catalytic activity">
    <reaction evidence="1">
        <text>a 1,2-diacyl-sn-glycero-3-phosphocholine + H2O = a 1,2-diacyl-sn-glycero-3-phosphate + choline + H(+)</text>
        <dbReference type="Rhea" id="RHEA:14445"/>
        <dbReference type="ChEBI" id="CHEBI:15354"/>
        <dbReference type="ChEBI" id="CHEBI:15377"/>
        <dbReference type="ChEBI" id="CHEBI:15378"/>
        <dbReference type="ChEBI" id="CHEBI:57643"/>
        <dbReference type="ChEBI" id="CHEBI:58608"/>
        <dbReference type="EC" id="3.1.4.4"/>
    </reaction>
</comment>
<dbReference type="AlphaFoldDB" id="A0ABD2PTC2"/>
<accession>A0ABD2PTC2</accession>
<dbReference type="InterPro" id="IPR015679">
    <property type="entry name" value="PLipase_D_fam"/>
</dbReference>
<dbReference type="Proteomes" id="UP001626550">
    <property type="component" value="Unassembled WGS sequence"/>
</dbReference>
<dbReference type="PANTHER" id="PTHR18896">
    <property type="entry name" value="PHOSPHOLIPASE D"/>
    <property type="match status" value="1"/>
</dbReference>
<dbReference type="EMBL" id="JBJKFK010002701">
    <property type="protein sequence ID" value="KAL3310709.1"/>
    <property type="molecule type" value="Genomic_DNA"/>
</dbReference>
<dbReference type="SUPFAM" id="SSF56024">
    <property type="entry name" value="Phospholipase D/nuclease"/>
    <property type="match status" value="1"/>
</dbReference>
<reference evidence="4 5" key="1">
    <citation type="submission" date="2024-11" db="EMBL/GenBank/DDBJ databases">
        <title>Adaptive evolution of stress response genes in parasites aligns with host niche diversity.</title>
        <authorList>
            <person name="Hahn C."/>
            <person name="Resl P."/>
        </authorList>
    </citation>
    <scope>NUCLEOTIDE SEQUENCE [LARGE SCALE GENOMIC DNA]</scope>
    <source>
        <strain evidence="4">EGGRZ-B1_66</strain>
        <tissue evidence="4">Body</tissue>
    </source>
</reference>
<sequence length="242" mass="27521">MGANYSDLVDRFQVPRVPWHDTAAVVCGEVAADFGRHFIQRWNVLSIRKLNSAQRRAKHHLRIYERFKSDMHLRDMVKNPPPLLIPRKPLSGHSLDALCGRKRSYLCKVQALRSSCTWSLDCNEASLSTPSYTARDDYCDQTQTSKAAPATASLNDPALENSILRAYIEMINNAEHYVPTREADNIPANLVKAAMETANCSVRNEIEIKNLNQHEVVLETPNLVRNLIADAIYRRILRAHQF</sequence>
<dbReference type="GO" id="GO:0006629">
    <property type="term" value="P:lipid metabolic process"/>
    <property type="evidence" value="ECO:0007669"/>
    <property type="project" value="UniProtKB-KW"/>
</dbReference>
<feature type="non-terminal residue" evidence="4">
    <location>
        <position position="242"/>
    </location>
</feature>
<organism evidence="4 5">
    <name type="scientific">Cichlidogyrus casuarinus</name>
    <dbReference type="NCBI Taxonomy" id="1844966"/>
    <lineage>
        <taxon>Eukaryota</taxon>
        <taxon>Metazoa</taxon>
        <taxon>Spiralia</taxon>
        <taxon>Lophotrochozoa</taxon>
        <taxon>Platyhelminthes</taxon>
        <taxon>Monogenea</taxon>
        <taxon>Monopisthocotylea</taxon>
        <taxon>Dactylogyridea</taxon>
        <taxon>Ancyrocephalidae</taxon>
        <taxon>Cichlidogyrus</taxon>
    </lineage>
</organism>
<proteinExistence type="predicted"/>
<dbReference type="GO" id="GO:0004630">
    <property type="term" value="F:phospholipase D activity"/>
    <property type="evidence" value="ECO:0007669"/>
    <property type="project" value="UniProtKB-EC"/>
</dbReference>
<keyword evidence="5" id="KW-1185">Reference proteome</keyword>
<evidence type="ECO:0000256" key="1">
    <source>
        <dbReference type="ARBA" id="ARBA00000798"/>
    </source>
</evidence>